<feature type="region of interest" description="Disordered" evidence="1">
    <location>
        <begin position="37"/>
        <end position="76"/>
    </location>
</feature>
<dbReference type="HOGENOM" id="CLU_2651423_0_0_10"/>
<feature type="compositionally biased region" description="Low complexity" evidence="1">
    <location>
        <begin position="44"/>
        <end position="55"/>
    </location>
</feature>
<gene>
    <name evidence="2" type="ORF">Premu_0582</name>
</gene>
<protein>
    <submittedName>
        <fullName evidence="2">Uncharacterized protein</fullName>
    </submittedName>
</protein>
<accession>F8NCG9</accession>
<evidence type="ECO:0000313" key="3">
    <source>
        <dbReference type="Proteomes" id="UP000002772"/>
    </source>
</evidence>
<dbReference type="RefSeq" id="WP_007572965.1">
    <property type="nucleotide sequence ID" value="NZ_BPTS01000001.1"/>
</dbReference>
<organism evidence="2 3">
    <name type="scientific">Hallella multisaccharivorax DSM 17128</name>
    <dbReference type="NCBI Taxonomy" id="688246"/>
    <lineage>
        <taxon>Bacteria</taxon>
        <taxon>Pseudomonadati</taxon>
        <taxon>Bacteroidota</taxon>
        <taxon>Bacteroidia</taxon>
        <taxon>Bacteroidales</taxon>
        <taxon>Prevotellaceae</taxon>
        <taxon>Hallella</taxon>
    </lineage>
</organism>
<name>F8NCG9_9BACT</name>
<dbReference type="EMBL" id="GL945017">
    <property type="protein sequence ID" value="EGN56059.1"/>
    <property type="molecule type" value="Genomic_DNA"/>
</dbReference>
<dbReference type="Proteomes" id="UP000002772">
    <property type="component" value="Unassembled WGS sequence"/>
</dbReference>
<evidence type="ECO:0000256" key="1">
    <source>
        <dbReference type="SAM" id="MobiDB-lite"/>
    </source>
</evidence>
<dbReference type="AlphaFoldDB" id="F8NCG9"/>
<evidence type="ECO:0000313" key="2">
    <source>
        <dbReference type="EMBL" id="EGN56059.1"/>
    </source>
</evidence>
<keyword evidence="3" id="KW-1185">Reference proteome</keyword>
<proteinExistence type="predicted"/>
<sequence>MERKLSFSQFASIAESQILDDAQMNAIEAGDSCTQSCKKSCQPGNQNSNVGNGNSADLSKLQSEKEMQKVSETLLP</sequence>
<dbReference type="STRING" id="688246.Premu_0582"/>
<reference evidence="3" key="1">
    <citation type="journal article" date="2011" name="Stand. Genomic Sci.">
        <title>Non-contiguous finished genome sequence of the opportunistic oral pathogen Prevotella multisaccharivorax type strain (PPPA20).</title>
        <authorList>
            <person name="Pati A."/>
            <person name="Gronow S."/>
            <person name="Lu M."/>
            <person name="Lapidus A."/>
            <person name="Nolan M."/>
            <person name="Lucas S."/>
            <person name="Hammon N."/>
            <person name="Deshpande S."/>
            <person name="Cheng J.F."/>
            <person name="Tapia R."/>
            <person name="Han C."/>
            <person name="Goodwin L."/>
            <person name="Pitluck S."/>
            <person name="Liolios K."/>
            <person name="Pagani I."/>
            <person name="Mavromatis K."/>
            <person name="Mikhailova N."/>
            <person name="Huntemann M."/>
            <person name="Chen A."/>
            <person name="Palaniappan K."/>
            <person name="Land M."/>
            <person name="Hauser L."/>
            <person name="Detter J.C."/>
            <person name="Brambilla E.M."/>
            <person name="Rohde M."/>
            <person name="Goker M."/>
            <person name="Woyke T."/>
            <person name="Bristow J."/>
            <person name="Eisen J.A."/>
            <person name="Markowitz V."/>
            <person name="Hugenholtz P."/>
            <person name="Kyrpides N.C."/>
            <person name="Klenk H.P."/>
            <person name="Ivanova N."/>
        </authorList>
    </citation>
    <scope>NUCLEOTIDE SEQUENCE [LARGE SCALE GENOMIC DNA]</scope>
    <source>
        <strain evidence="3">DSM 17128</strain>
    </source>
</reference>